<proteinExistence type="predicted"/>
<evidence type="ECO:0000256" key="1">
    <source>
        <dbReference type="ARBA" id="ARBA00001031"/>
    </source>
</evidence>
<evidence type="ECO:0000259" key="5">
    <source>
        <dbReference type="PROSITE" id="PS51278"/>
    </source>
</evidence>
<dbReference type="InterPro" id="IPR017932">
    <property type="entry name" value="GATase_2_dom"/>
</dbReference>
<dbReference type="GO" id="GO:0004360">
    <property type="term" value="F:glutamine-fructose-6-phosphate transaminase (isomerizing) activity"/>
    <property type="evidence" value="ECO:0007669"/>
    <property type="project" value="UniProtKB-EC"/>
</dbReference>
<protein>
    <recommendedName>
        <fullName evidence="2">glutamine--fructose-6-phosphate transaminase (isomerizing)</fullName>
        <ecNumber evidence="2">2.6.1.16</ecNumber>
    </recommendedName>
</protein>
<dbReference type="PROSITE" id="PS51278">
    <property type="entry name" value="GATASE_TYPE_2"/>
    <property type="match status" value="1"/>
</dbReference>
<dbReference type="EMBL" id="UINC01067002">
    <property type="protein sequence ID" value="SVB98257.1"/>
    <property type="molecule type" value="Genomic_DNA"/>
</dbReference>
<reference evidence="6" key="1">
    <citation type="submission" date="2018-05" db="EMBL/GenBank/DDBJ databases">
        <authorList>
            <person name="Lanie J.A."/>
            <person name="Ng W.-L."/>
            <person name="Kazmierczak K.M."/>
            <person name="Andrzejewski T.M."/>
            <person name="Davidsen T.M."/>
            <person name="Wayne K.J."/>
            <person name="Tettelin H."/>
            <person name="Glass J.I."/>
            <person name="Rusch D."/>
            <person name="Podicherti R."/>
            <person name="Tsui H.-C.T."/>
            <person name="Winkler M.E."/>
        </authorList>
    </citation>
    <scope>NUCLEOTIDE SEQUENCE</scope>
</reference>
<comment type="catalytic activity">
    <reaction evidence="1">
        <text>D-fructose 6-phosphate + L-glutamine = D-glucosamine 6-phosphate + L-glutamate</text>
        <dbReference type="Rhea" id="RHEA:13237"/>
        <dbReference type="ChEBI" id="CHEBI:29985"/>
        <dbReference type="ChEBI" id="CHEBI:58359"/>
        <dbReference type="ChEBI" id="CHEBI:58725"/>
        <dbReference type="ChEBI" id="CHEBI:61527"/>
        <dbReference type="EC" id="2.6.1.16"/>
    </reaction>
</comment>
<dbReference type="Pfam" id="PF13522">
    <property type="entry name" value="GATase_6"/>
    <property type="match status" value="1"/>
</dbReference>
<sequence>MCGIVGYCDKRDIRKDIIESLKKIDYRGYDSHGVALVSENPVVYREVGEIDVENYLECTKHSKAETAIAHTRWATHGEVSKANTHPFVVGDIAIVHNGTINTSHLSDIFPKIECRTEVDSEWIAQLIAYHHSRYPLISLESSVKYAISFLGEDIGAFLVVDLLCNQLIGYSDGSPLLVSSNM</sequence>
<dbReference type="PANTHER" id="PTHR10937">
    <property type="entry name" value="GLUCOSAMINE--FRUCTOSE-6-PHOSPHATE AMINOTRANSFERASE, ISOMERIZING"/>
    <property type="match status" value="1"/>
</dbReference>
<organism evidence="6">
    <name type="scientific">marine metagenome</name>
    <dbReference type="NCBI Taxonomy" id="408172"/>
    <lineage>
        <taxon>unclassified sequences</taxon>
        <taxon>metagenomes</taxon>
        <taxon>ecological metagenomes</taxon>
    </lineage>
</organism>
<evidence type="ECO:0000256" key="4">
    <source>
        <dbReference type="ARBA" id="ARBA00022962"/>
    </source>
</evidence>
<accession>A0A382IG93</accession>
<keyword evidence="4" id="KW-0315">Glutamine amidotransferase</keyword>
<feature type="non-terminal residue" evidence="6">
    <location>
        <position position="182"/>
    </location>
</feature>
<evidence type="ECO:0000256" key="3">
    <source>
        <dbReference type="ARBA" id="ARBA00022679"/>
    </source>
</evidence>
<dbReference type="InterPro" id="IPR029055">
    <property type="entry name" value="Ntn_hydrolases_N"/>
</dbReference>
<feature type="domain" description="Glutamine amidotransferase type-2" evidence="5">
    <location>
        <begin position="2"/>
        <end position="182"/>
    </location>
</feature>
<name>A0A382IG93_9ZZZZ</name>
<evidence type="ECO:0000313" key="6">
    <source>
        <dbReference type="EMBL" id="SVB98257.1"/>
    </source>
</evidence>
<dbReference type="AlphaFoldDB" id="A0A382IG93"/>
<evidence type="ECO:0000256" key="2">
    <source>
        <dbReference type="ARBA" id="ARBA00012916"/>
    </source>
</evidence>
<gene>
    <name evidence="6" type="ORF">METZ01_LOCUS251111</name>
</gene>
<dbReference type="SUPFAM" id="SSF56235">
    <property type="entry name" value="N-terminal nucleophile aminohydrolases (Ntn hydrolases)"/>
    <property type="match status" value="1"/>
</dbReference>
<keyword evidence="3" id="KW-0808">Transferase</keyword>
<dbReference type="Gene3D" id="3.60.20.10">
    <property type="entry name" value="Glutamine Phosphoribosylpyrophosphate, subunit 1, domain 1"/>
    <property type="match status" value="1"/>
</dbReference>
<dbReference type="EC" id="2.6.1.16" evidence="2"/>